<feature type="transmembrane region" description="Helical" evidence="1">
    <location>
        <begin position="220"/>
        <end position="239"/>
    </location>
</feature>
<dbReference type="Proteomes" id="UP000184185">
    <property type="component" value="Unassembled WGS sequence"/>
</dbReference>
<keyword evidence="1" id="KW-0472">Membrane</keyword>
<dbReference type="OrthoDB" id="2000724at2"/>
<dbReference type="RefSeq" id="WP_072913687.1">
    <property type="nucleotide sequence ID" value="NZ_FQYQ01000005.1"/>
</dbReference>
<dbReference type="PANTHER" id="PTHR31303:SF1">
    <property type="entry name" value="CTP-DEPENDENT DIACYLGLYCEROL KINASE 1"/>
    <property type="match status" value="1"/>
</dbReference>
<keyword evidence="2" id="KW-0808">Transferase</keyword>
<keyword evidence="3" id="KW-1185">Reference proteome</keyword>
<feature type="transmembrane region" description="Helical" evidence="1">
    <location>
        <begin position="50"/>
        <end position="80"/>
    </location>
</feature>
<feature type="transmembrane region" description="Helical" evidence="1">
    <location>
        <begin position="126"/>
        <end position="146"/>
    </location>
</feature>
<feature type="transmembrane region" description="Helical" evidence="1">
    <location>
        <begin position="167"/>
        <end position="186"/>
    </location>
</feature>
<organism evidence="2 3">
    <name type="scientific">Pseudobutyrivibrio xylanivorans DSM 14809</name>
    <dbReference type="NCBI Taxonomy" id="1123012"/>
    <lineage>
        <taxon>Bacteria</taxon>
        <taxon>Bacillati</taxon>
        <taxon>Bacillota</taxon>
        <taxon>Clostridia</taxon>
        <taxon>Lachnospirales</taxon>
        <taxon>Lachnospiraceae</taxon>
        <taxon>Pseudobutyrivibrio</taxon>
    </lineage>
</organism>
<keyword evidence="1" id="KW-0812">Transmembrane</keyword>
<keyword evidence="2" id="KW-0418">Kinase</keyword>
<dbReference type="AlphaFoldDB" id="A0A1M6DVT8"/>
<name>A0A1M6DVT8_PSEXY</name>
<dbReference type="InterPro" id="IPR037997">
    <property type="entry name" value="Dgk1-like"/>
</dbReference>
<sequence length="240" mass="26316">MLATVLFETVKCFILLALHFGVLAVSVILINKKVGLPGELYRKLLHLVSVFSIMPIVIPSSSWVASVLVCLLFMGLAYLGTKKTNLESAVDMKQRSAGEQTRSMLLLYGTYAVVIFFAWGLFSQRWAAVLSIIAWGIGDCVAALVGKRFGKHKVSGRFIEGKKSIEGTLGMFVTTFISVFVLYHRHTALTNIWFVVLVCFWIAVFSSITELFTKHGLDTVACPLVSMVGFIILTLAAGGI</sequence>
<feature type="transmembrane region" description="Helical" evidence="1">
    <location>
        <begin position="12"/>
        <end position="30"/>
    </location>
</feature>
<protein>
    <submittedName>
        <fullName evidence="2">Dolichol kinase</fullName>
    </submittedName>
</protein>
<evidence type="ECO:0000313" key="2">
    <source>
        <dbReference type="EMBL" id="SHI77377.1"/>
    </source>
</evidence>
<evidence type="ECO:0000313" key="3">
    <source>
        <dbReference type="Proteomes" id="UP000184185"/>
    </source>
</evidence>
<dbReference type="GO" id="GO:0004143">
    <property type="term" value="F:ATP-dependent diacylglycerol kinase activity"/>
    <property type="evidence" value="ECO:0007669"/>
    <property type="project" value="InterPro"/>
</dbReference>
<keyword evidence="1" id="KW-1133">Transmembrane helix</keyword>
<dbReference type="EMBL" id="FQYQ01000005">
    <property type="protein sequence ID" value="SHI77377.1"/>
    <property type="molecule type" value="Genomic_DNA"/>
</dbReference>
<reference evidence="2 3" key="1">
    <citation type="submission" date="2016-11" db="EMBL/GenBank/DDBJ databases">
        <authorList>
            <person name="Jaros S."/>
            <person name="Januszkiewicz K."/>
            <person name="Wedrychowicz H."/>
        </authorList>
    </citation>
    <scope>NUCLEOTIDE SEQUENCE [LARGE SCALE GENOMIC DNA]</scope>
    <source>
        <strain evidence="2 3">DSM 14809</strain>
    </source>
</reference>
<gene>
    <name evidence="2" type="ORF">SAMN02745725_01051</name>
</gene>
<dbReference type="PANTHER" id="PTHR31303">
    <property type="entry name" value="CTP-DEPENDENT DIACYLGLYCEROL KINASE 1"/>
    <property type="match status" value="1"/>
</dbReference>
<accession>A0A1M6DVT8</accession>
<feature type="transmembrane region" description="Helical" evidence="1">
    <location>
        <begin position="101"/>
        <end position="120"/>
    </location>
</feature>
<proteinExistence type="predicted"/>
<evidence type="ECO:0000256" key="1">
    <source>
        <dbReference type="SAM" id="Phobius"/>
    </source>
</evidence>
<feature type="transmembrane region" description="Helical" evidence="1">
    <location>
        <begin position="192"/>
        <end position="213"/>
    </location>
</feature>